<dbReference type="WBParaSite" id="jg19671">
    <property type="protein sequence ID" value="jg19671"/>
    <property type="gene ID" value="jg19671"/>
</dbReference>
<evidence type="ECO:0000256" key="1">
    <source>
        <dbReference type="SAM" id="Coils"/>
    </source>
</evidence>
<organism evidence="3 4">
    <name type="scientific">Ditylenchus dipsaci</name>
    <dbReference type="NCBI Taxonomy" id="166011"/>
    <lineage>
        <taxon>Eukaryota</taxon>
        <taxon>Metazoa</taxon>
        <taxon>Ecdysozoa</taxon>
        <taxon>Nematoda</taxon>
        <taxon>Chromadorea</taxon>
        <taxon>Rhabditida</taxon>
        <taxon>Tylenchina</taxon>
        <taxon>Tylenchomorpha</taxon>
        <taxon>Sphaerularioidea</taxon>
        <taxon>Anguinidae</taxon>
        <taxon>Anguininae</taxon>
        <taxon>Ditylenchus</taxon>
    </lineage>
</organism>
<name>A0A915DIP7_9BILA</name>
<protein>
    <submittedName>
        <fullName evidence="4">Uncharacterized protein</fullName>
    </submittedName>
</protein>
<dbReference type="AlphaFoldDB" id="A0A915DIP7"/>
<keyword evidence="3" id="KW-1185">Reference proteome</keyword>
<feature type="region of interest" description="Disordered" evidence="2">
    <location>
        <begin position="64"/>
        <end position="100"/>
    </location>
</feature>
<evidence type="ECO:0000313" key="3">
    <source>
        <dbReference type="Proteomes" id="UP000887574"/>
    </source>
</evidence>
<feature type="coiled-coil region" evidence="1">
    <location>
        <begin position="5"/>
        <end position="39"/>
    </location>
</feature>
<dbReference type="Proteomes" id="UP000887574">
    <property type="component" value="Unplaced"/>
</dbReference>
<feature type="compositionally biased region" description="Low complexity" evidence="2">
    <location>
        <begin position="89"/>
        <end position="100"/>
    </location>
</feature>
<evidence type="ECO:0000256" key="2">
    <source>
        <dbReference type="SAM" id="MobiDB-lite"/>
    </source>
</evidence>
<keyword evidence="1" id="KW-0175">Coiled coil</keyword>
<reference evidence="4" key="1">
    <citation type="submission" date="2022-11" db="UniProtKB">
        <authorList>
            <consortium name="WormBaseParasite"/>
        </authorList>
    </citation>
    <scope>IDENTIFICATION</scope>
</reference>
<proteinExistence type="predicted"/>
<evidence type="ECO:0000313" key="4">
    <source>
        <dbReference type="WBParaSite" id="jg19671"/>
    </source>
</evidence>
<sequence>MISFAKTAEEQMERNDKSIVRLKAELEERESAAKKDKEDNDNMLVMISKISDMLKEPEKLSAVNFGTGTVPGRGLENLGTGHRIPHRPSNSGTGADASAAGAAPVPFTALFNIWVL</sequence>
<accession>A0A915DIP7</accession>